<proteinExistence type="predicted"/>
<keyword evidence="1" id="KW-1133">Transmembrane helix</keyword>
<dbReference type="Proteomes" id="UP000011782">
    <property type="component" value="Unassembled WGS sequence"/>
</dbReference>
<organism evidence="2 3">
    <name type="scientific">Campylobacter showae CC57C</name>
    <dbReference type="NCBI Taxonomy" id="1073353"/>
    <lineage>
        <taxon>Bacteria</taxon>
        <taxon>Pseudomonadati</taxon>
        <taxon>Campylobacterota</taxon>
        <taxon>Epsilonproteobacteria</taxon>
        <taxon>Campylobacterales</taxon>
        <taxon>Campylobacteraceae</taxon>
        <taxon>Campylobacter</taxon>
    </lineage>
</organism>
<comment type="caution">
    <text evidence="2">The sequence shown here is derived from an EMBL/GenBank/DDBJ whole genome shotgun (WGS) entry which is preliminary data.</text>
</comment>
<evidence type="ECO:0000313" key="3">
    <source>
        <dbReference type="Proteomes" id="UP000011782"/>
    </source>
</evidence>
<sequence length="139" mass="15984">MYFLMLSCCGAMSLLGRAADENLFADYNLLLFLYDMMPVCLLAFAFYTLMQKGIRVKQDGISKEIGLFGFKRAYEVKFDEMIYDVGVALRGDEKVFKIKCENSDTKFGFGSLYARKDMDDLEKLIRKNVKFKNLKPLSS</sequence>
<feature type="transmembrane region" description="Helical" evidence="1">
    <location>
        <begin position="28"/>
        <end position="49"/>
    </location>
</feature>
<dbReference type="STRING" id="1073353.H740_10972"/>
<evidence type="ECO:0000313" key="2">
    <source>
        <dbReference type="EMBL" id="EMG29603.1"/>
    </source>
</evidence>
<protein>
    <submittedName>
        <fullName evidence="2">Uncharacterized protein</fullName>
    </submittedName>
</protein>
<evidence type="ECO:0000256" key="1">
    <source>
        <dbReference type="SAM" id="Phobius"/>
    </source>
</evidence>
<name>M3J8B6_9BACT</name>
<gene>
    <name evidence="2" type="ORF">H740_10972</name>
</gene>
<dbReference type="AlphaFoldDB" id="M3J8B6"/>
<keyword evidence="1" id="KW-0472">Membrane</keyword>
<reference evidence="2 3" key="1">
    <citation type="submission" date="2013-02" db="EMBL/GenBank/DDBJ databases">
        <title>Co-occurrence of anaerobic bacteria in colorectal carcinomas.</title>
        <authorList>
            <person name="Holt R.A."/>
            <person name="Warren R.L."/>
            <person name="Allen-Vercoe E."/>
            <person name="Pleasance S."/>
            <person name="Freeman D.J."/>
            <person name="Watson P."/>
            <person name="Moore R."/>
            <person name="Cochrane K."/>
        </authorList>
    </citation>
    <scope>NUCLEOTIDE SEQUENCE [LARGE SCALE GENOMIC DNA]</scope>
    <source>
        <strain evidence="2 3">CC57C</strain>
    </source>
</reference>
<dbReference type="PATRIC" id="fig|1073353.3.peg.2344"/>
<keyword evidence="1" id="KW-0812">Transmembrane</keyword>
<dbReference type="EMBL" id="AOTD01000258">
    <property type="protein sequence ID" value="EMG29603.1"/>
    <property type="molecule type" value="Genomic_DNA"/>
</dbReference>
<accession>M3J8B6</accession>